<feature type="compositionally biased region" description="Low complexity" evidence="1">
    <location>
        <begin position="46"/>
        <end position="64"/>
    </location>
</feature>
<evidence type="ECO:0000313" key="3">
    <source>
        <dbReference type="EMBL" id="KAI1883981.1"/>
    </source>
</evidence>
<accession>A0A8T3CJ34</accession>
<evidence type="ECO:0000256" key="1">
    <source>
        <dbReference type="SAM" id="MobiDB-lite"/>
    </source>
</evidence>
<evidence type="ECO:0000313" key="4">
    <source>
        <dbReference type="Proteomes" id="UP000829720"/>
    </source>
</evidence>
<sequence>MRCDGMGGGFACIAWVAAVHVCVALDCVSALTTSSTSAPPWPASAPAPSRSASTARHRASSATSCPGRAFPPRAASSTAGPCDRKRREHWEKGAAWNWEWRIVCL</sequence>
<organism evidence="3 4">
    <name type="scientific">Albula goreensis</name>
    <dbReference type="NCBI Taxonomy" id="1534307"/>
    <lineage>
        <taxon>Eukaryota</taxon>
        <taxon>Metazoa</taxon>
        <taxon>Chordata</taxon>
        <taxon>Craniata</taxon>
        <taxon>Vertebrata</taxon>
        <taxon>Euteleostomi</taxon>
        <taxon>Actinopterygii</taxon>
        <taxon>Neopterygii</taxon>
        <taxon>Teleostei</taxon>
        <taxon>Albuliformes</taxon>
        <taxon>Albulidae</taxon>
        <taxon>Albula</taxon>
    </lineage>
</organism>
<comment type="caution">
    <text evidence="3">The sequence shown here is derived from an EMBL/GenBank/DDBJ whole genome shotgun (WGS) entry which is preliminary data.</text>
</comment>
<keyword evidence="4" id="KW-1185">Reference proteome</keyword>
<evidence type="ECO:0008006" key="5">
    <source>
        <dbReference type="Google" id="ProtNLM"/>
    </source>
</evidence>
<protein>
    <recommendedName>
        <fullName evidence="5">Secreted protein</fullName>
    </recommendedName>
</protein>
<feature type="region of interest" description="Disordered" evidence="1">
    <location>
        <begin position="33"/>
        <end position="87"/>
    </location>
</feature>
<proteinExistence type="predicted"/>
<dbReference type="EMBL" id="JAERUA010000022">
    <property type="protein sequence ID" value="KAI1883981.1"/>
    <property type="molecule type" value="Genomic_DNA"/>
</dbReference>
<dbReference type="Proteomes" id="UP000829720">
    <property type="component" value="Unassembled WGS sequence"/>
</dbReference>
<dbReference type="AlphaFoldDB" id="A0A8T3CJ34"/>
<feature type="signal peptide" evidence="2">
    <location>
        <begin position="1"/>
        <end position="30"/>
    </location>
</feature>
<keyword evidence="2" id="KW-0732">Signal</keyword>
<feature type="chain" id="PRO_5035743904" description="Secreted protein" evidence="2">
    <location>
        <begin position="31"/>
        <end position="105"/>
    </location>
</feature>
<name>A0A8T3CJ34_9TELE</name>
<evidence type="ECO:0000256" key="2">
    <source>
        <dbReference type="SAM" id="SignalP"/>
    </source>
</evidence>
<reference evidence="3" key="1">
    <citation type="submission" date="2021-01" db="EMBL/GenBank/DDBJ databases">
        <authorList>
            <person name="Zahm M."/>
            <person name="Roques C."/>
            <person name="Cabau C."/>
            <person name="Klopp C."/>
            <person name="Donnadieu C."/>
            <person name="Jouanno E."/>
            <person name="Lampietro C."/>
            <person name="Louis A."/>
            <person name="Herpin A."/>
            <person name="Echchiki A."/>
            <person name="Berthelot C."/>
            <person name="Parey E."/>
            <person name="Roest-Crollius H."/>
            <person name="Braasch I."/>
            <person name="Postlethwait J."/>
            <person name="Bobe J."/>
            <person name="Montfort J."/>
            <person name="Bouchez O."/>
            <person name="Begum T."/>
            <person name="Mejri S."/>
            <person name="Adams A."/>
            <person name="Chen W.-J."/>
            <person name="Guiguen Y."/>
        </authorList>
    </citation>
    <scope>NUCLEOTIDE SEQUENCE</scope>
    <source>
        <tissue evidence="3">Blood</tissue>
    </source>
</reference>
<gene>
    <name evidence="3" type="ORF">AGOR_G00221690</name>
</gene>